<reference evidence="2 3" key="1">
    <citation type="submission" date="2017-01" db="EMBL/GenBank/DDBJ databases">
        <title>Genome sequencing of Rhodoferax fermentans JCM 7819.</title>
        <authorList>
            <person name="Kim Y.J."/>
            <person name="Farh M.E.-A."/>
            <person name="Yang D.-C."/>
        </authorList>
    </citation>
    <scope>NUCLEOTIDE SEQUENCE [LARGE SCALE GENOMIC DNA]</scope>
    <source>
        <strain evidence="2 3">JCM 7819</strain>
    </source>
</reference>
<dbReference type="Proteomes" id="UP000190750">
    <property type="component" value="Unassembled WGS sequence"/>
</dbReference>
<dbReference type="EMBL" id="MTJN01000002">
    <property type="protein sequence ID" value="OOV08856.1"/>
    <property type="molecule type" value="Genomic_DNA"/>
</dbReference>
<evidence type="ECO:0000259" key="1">
    <source>
        <dbReference type="Pfam" id="PF13460"/>
    </source>
</evidence>
<protein>
    <submittedName>
        <fullName evidence="2">Nucleoside-diphosphate sugar epimerase</fullName>
    </submittedName>
</protein>
<organism evidence="2 3">
    <name type="scientific">Rhodoferax fermentans</name>
    <dbReference type="NCBI Taxonomy" id="28066"/>
    <lineage>
        <taxon>Bacteria</taxon>
        <taxon>Pseudomonadati</taxon>
        <taxon>Pseudomonadota</taxon>
        <taxon>Betaproteobacteria</taxon>
        <taxon>Burkholderiales</taxon>
        <taxon>Comamonadaceae</taxon>
        <taxon>Rhodoferax</taxon>
    </lineage>
</organism>
<dbReference type="PANTHER" id="PTHR14097">
    <property type="entry name" value="OXIDOREDUCTASE HTATIP2"/>
    <property type="match status" value="1"/>
</dbReference>
<dbReference type="Gene3D" id="3.40.50.720">
    <property type="entry name" value="NAD(P)-binding Rossmann-like Domain"/>
    <property type="match status" value="1"/>
</dbReference>
<sequence length="219" mass="22858">MATDQGRVVLVAGATGLIGREIVALLLADRTVESVHCLGRRSLALSHPKLQNHVVDFAALPALPKVDECYIALGTTIKVAGSQDAFKAVDLDAVVAVAKAAKIAGVTKLGVVSAMGANPKSRVFYNRVKGEMEFALASLGLKSLVIARPSLLDGNRTALGQPERGGEGLGLMLMRILRPLVPANYRAIPAKDVAHALIHAVQSAKQGSVRLLSGDMQGG</sequence>
<dbReference type="SUPFAM" id="SSF51735">
    <property type="entry name" value="NAD(P)-binding Rossmann-fold domains"/>
    <property type="match status" value="1"/>
</dbReference>
<evidence type="ECO:0000313" key="2">
    <source>
        <dbReference type="EMBL" id="OOV08856.1"/>
    </source>
</evidence>
<evidence type="ECO:0000313" key="3">
    <source>
        <dbReference type="Proteomes" id="UP000190750"/>
    </source>
</evidence>
<dbReference type="OrthoDB" id="9798632at2"/>
<dbReference type="Pfam" id="PF13460">
    <property type="entry name" value="NAD_binding_10"/>
    <property type="match status" value="1"/>
</dbReference>
<accession>A0A1T1AXK0</accession>
<feature type="domain" description="NAD(P)-binding" evidence="1">
    <location>
        <begin position="13"/>
        <end position="164"/>
    </location>
</feature>
<proteinExistence type="predicted"/>
<dbReference type="STRING" id="28066.RF819_02475"/>
<keyword evidence="3" id="KW-1185">Reference proteome</keyword>
<dbReference type="InterPro" id="IPR036291">
    <property type="entry name" value="NAD(P)-bd_dom_sf"/>
</dbReference>
<gene>
    <name evidence="2" type="ORF">RF819_02475</name>
</gene>
<dbReference type="PANTHER" id="PTHR14097:SF7">
    <property type="entry name" value="OXIDOREDUCTASE HTATIP2"/>
    <property type="match status" value="1"/>
</dbReference>
<dbReference type="AlphaFoldDB" id="A0A1T1AXK0"/>
<comment type="caution">
    <text evidence="2">The sequence shown here is derived from an EMBL/GenBank/DDBJ whole genome shotgun (WGS) entry which is preliminary data.</text>
</comment>
<dbReference type="InterPro" id="IPR016040">
    <property type="entry name" value="NAD(P)-bd_dom"/>
</dbReference>
<name>A0A1T1AXK0_RHOFE</name>